<sequence length="358" mass="39523">MEDNRLYKEFSLTDGELRDTGYVRTPTLAQVSILYSLGVLFLLYIGFWAQKQSLYPGLLVTEFLLVLLPSLLLLFIFKYDMRKVLRLNKVGPLSLFIIFLIMVFAIPVVGVLNIINLALISKVFGKVIVSSVPTASNAGELIINLLIVGGSAGLCEEIMFRGVLQSGFERLGIKKAILITALLFGLFHLDFQRFLGTFLLGALIGFIVYRTNSLYAGMFAHFANNSIAVVISYLSNKFMQAMQGKGVGSIDAQPYAGDYFSDLFNMPAGQLIAVFIVWFFILAFCLSILVGLIIALVRITSDKVHRRPIETSGTGKTGMLWLLPGLIFTAIVYIAEGFSLMGINSEIARALTRLIRIG</sequence>
<evidence type="ECO:0000313" key="3">
    <source>
        <dbReference type="EMBL" id="PNT99025.1"/>
    </source>
</evidence>
<dbReference type="RefSeq" id="WP_103081559.1">
    <property type="nucleotide sequence ID" value="NZ_CP021850.1"/>
</dbReference>
<keyword evidence="1" id="KW-0812">Transmembrane</keyword>
<reference evidence="3 4" key="1">
    <citation type="submission" date="2017-06" db="EMBL/GenBank/DDBJ databases">
        <title>Investigating the central metabolism of Clostridium thermosuccinogenes.</title>
        <authorList>
            <person name="Koendjbiharie J.G."/>
            <person name="van Kranenburg R."/>
        </authorList>
    </citation>
    <scope>NUCLEOTIDE SEQUENCE [LARGE SCALE GENOMIC DNA]</scope>
    <source>
        <strain evidence="3 4">DSM 5806</strain>
    </source>
</reference>
<dbReference type="InterPro" id="IPR052710">
    <property type="entry name" value="CAAX_protease"/>
</dbReference>
<keyword evidence="1" id="KW-1133">Transmembrane helix</keyword>
<feature type="transmembrane region" description="Helical" evidence="1">
    <location>
        <begin position="97"/>
        <end position="121"/>
    </location>
</feature>
<dbReference type="PANTHER" id="PTHR36435:SF1">
    <property type="entry name" value="CAAX AMINO TERMINAL PROTEASE FAMILY PROTEIN"/>
    <property type="match status" value="1"/>
</dbReference>
<dbReference type="EMBL" id="NIOJ01000022">
    <property type="protein sequence ID" value="PNT99025.1"/>
    <property type="molecule type" value="Genomic_DNA"/>
</dbReference>
<gene>
    <name evidence="3" type="ORF">CDQ84_09790</name>
</gene>
<proteinExistence type="predicted"/>
<evidence type="ECO:0000313" key="4">
    <source>
        <dbReference type="Proteomes" id="UP000236151"/>
    </source>
</evidence>
<dbReference type="AlphaFoldDB" id="A0A2K2FE82"/>
<organism evidence="3 4">
    <name type="scientific">Clostridium thermosuccinogenes</name>
    <dbReference type="NCBI Taxonomy" id="84032"/>
    <lineage>
        <taxon>Bacteria</taxon>
        <taxon>Bacillati</taxon>
        <taxon>Bacillota</taxon>
        <taxon>Clostridia</taxon>
        <taxon>Eubacteriales</taxon>
        <taxon>Clostridiaceae</taxon>
        <taxon>Clostridium</taxon>
    </lineage>
</organism>
<dbReference type="PANTHER" id="PTHR36435">
    <property type="entry name" value="SLR1288 PROTEIN"/>
    <property type="match status" value="1"/>
</dbReference>
<feature type="transmembrane region" description="Helical" evidence="1">
    <location>
        <begin position="176"/>
        <end position="209"/>
    </location>
</feature>
<dbReference type="KEGG" id="cthd:CDO33_19545"/>
<keyword evidence="1" id="KW-0472">Membrane</keyword>
<dbReference type="Proteomes" id="UP000236151">
    <property type="component" value="Unassembled WGS sequence"/>
</dbReference>
<dbReference type="InterPro" id="IPR003675">
    <property type="entry name" value="Rce1/LyrA-like_dom"/>
</dbReference>
<protein>
    <recommendedName>
        <fullName evidence="2">CAAX prenyl protease 2/Lysostaphin resistance protein A-like domain-containing protein</fullName>
    </recommendedName>
</protein>
<feature type="transmembrane region" description="Helical" evidence="1">
    <location>
        <begin position="28"/>
        <end position="49"/>
    </location>
</feature>
<evidence type="ECO:0000259" key="2">
    <source>
        <dbReference type="Pfam" id="PF02517"/>
    </source>
</evidence>
<feature type="transmembrane region" description="Helical" evidence="1">
    <location>
        <begin position="271"/>
        <end position="299"/>
    </location>
</feature>
<evidence type="ECO:0000256" key="1">
    <source>
        <dbReference type="SAM" id="Phobius"/>
    </source>
</evidence>
<accession>A0A2K2FE82</accession>
<feature type="transmembrane region" description="Helical" evidence="1">
    <location>
        <begin position="319"/>
        <end position="343"/>
    </location>
</feature>
<feature type="transmembrane region" description="Helical" evidence="1">
    <location>
        <begin position="55"/>
        <end position="77"/>
    </location>
</feature>
<dbReference type="OrthoDB" id="2035856at2"/>
<dbReference type="GO" id="GO:0004175">
    <property type="term" value="F:endopeptidase activity"/>
    <property type="evidence" value="ECO:0007669"/>
    <property type="project" value="UniProtKB-ARBA"/>
</dbReference>
<keyword evidence="4" id="KW-1185">Reference proteome</keyword>
<dbReference type="GO" id="GO:0080120">
    <property type="term" value="P:CAAX-box protein maturation"/>
    <property type="evidence" value="ECO:0007669"/>
    <property type="project" value="UniProtKB-ARBA"/>
</dbReference>
<dbReference type="Pfam" id="PF02517">
    <property type="entry name" value="Rce1-like"/>
    <property type="match status" value="1"/>
</dbReference>
<feature type="domain" description="CAAX prenyl protease 2/Lysostaphin resistance protein A-like" evidence="2">
    <location>
        <begin position="141"/>
        <end position="226"/>
    </location>
</feature>
<comment type="caution">
    <text evidence="3">The sequence shown here is derived from an EMBL/GenBank/DDBJ whole genome shotgun (WGS) entry which is preliminary data.</text>
</comment>
<feature type="transmembrane region" description="Helical" evidence="1">
    <location>
        <begin position="215"/>
        <end position="235"/>
    </location>
</feature>
<name>A0A2K2FE82_9CLOT</name>